<evidence type="ECO:0000313" key="8">
    <source>
        <dbReference type="EMBL" id="KGG83691.1"/>
    </source>
</evidence>
<dbReference type="PANTHER" id="PTHR30461">
    <property type="entry name" value="DNA-INVERTASE FROM LAMBDOID PROPHAGE"/>
    <property type="match status" value="1"/>
</dbReference>
<keyword evidence="2" id="KW-0229">DNA integration</keyword>
<dbReference type="EMBL" id="AWTN01000137">
    <property type="protein sequence ID" value="KGG83691.1"/>
    <property type="molecule type" value="Genomic_DNA"/>
</dbReference>
<dbReference type="Gene3D" id="3.40.50.1390">
    <property type="entry name" value="Resolvase, N-terminal catalytic domain"/>
    <property type="match status" value="1"/>
</dbReference>
<dbReference type="AlphaFoldDB" id="A0A0E3BQ10"/>
<dbReference type="InterPro" id="IPR006118">
    <property type="entry name" value="Recombinase_CS"/>
</dbReference>
<dbReference type="SUPFAM" id="SSF46689">
    <property type="entry name" value="Homeodomain-like"/>
    <property type="match status" value="1"/>
</dbReference>
<dbReference type="RefSeq" id="WP_003055107.1">
    <property type="nucleotide sequence ID" value="NZ_ADVQ01000109.1"/>
</dbReference>
<keyword evidence="3" id="KW-0238">DNA-binding</keyword>
<evidence type="ECO:0000259" key="7">
    <source>
        <dbReference type="PROSITE" id="PS51736"/>
    </source>
</evidence>
<name>A0A0E3BQ10_9BURK</name>
<evidence type="ECO:0000256" key="6">
    <source>
        <dbReference type="PROSITE-ProRule" id="PRU10137"/>
    </source>
</evidence>
<dbReference type="Gene3D" id="1.10.10.60">
    <property type="entry name" value="Homeodomain-like"/>
    <property type="match status" value="1"/>
</dbReference>
<dbReference type="EMBL" id="AWTP01000173">
    <property type="protein sequence ID" value="KGH02978.1"/>
    <property type="molecule type" value="Genomic_DNA"/>
</dbReference>
<reference evidence="10" key="2">
    <citation type="submission" date="2022-09" db="EMBL/GenBank/DDBJ databases">
        <title>Intensive care unit water sources are persistently colonized with multi-drug resistant bacteria and are the site of extensive horizontal gene transfer of antibiotic resistance genes.</title>
        <authorList>
            <person name="Diorio-Toth L."/>
        </authorList>
    </citation>
    <scope>NUCLEOTIDE SEQUENCE</scope>
    <source>
        <strain evidence="10">GD03832</strain>
    </source>
</reference>
<feature type="active site" description="O-(5'-phospho-DNA)-serine intermediate" evidence="5 6">
    <location>
        <position position="12"/>
    </location>
</feature>
<evidence type="ECO:0000256" key="5">
    <source>
        <dbReference type="PIRSR" id="PIRSR606118-50"/>
    </source>
</evidence>
<dbReference type="GeneID" id="83641732"/>
<dbReference type="InterPro" id="IPR006120">
    <property type="entry name" value="Resolvase_HTH_dom"/>
</dbReference>
<organism evidence="9 11">
    <name type="scientific">Comamonas thiooxydans</name>
    <dbReference type="NCBI Taxonomy" id="363952"/>
    <lineage>
        <taxon>Bacteria</taxon>
        <taxon>Pseudomonadati</taxon>
        <taxon>Pseudomonadota</taxon>
        <taxon>Betaproteobacteria</taxon>
        <taxon>Burkholderiales</taxon>
        <taxon>Comamonadaceae</taxon>
        <taxon>Comamonas</taxon>
    </lineage>
</organism>
<dbReference type="PROSITE" id="PS00397">
    <property type="entry name" value="RECOMBINASES_1"/>
    <property type="match status" value="1"/>
</dbReference>
<dbReference type="EMBL" id="JAOCEK010000041">
    <property type="protein sequence ID" value="MDH1337466.1"/>
    <property type="molecule type" value="Genomic_DNA"/>
</dbReference>
<dbReference type="Proteomes" id="UP001161065">
    <property type="component" value="Unassembled WGS sequence"/>
</dbReference>
<dbReference type="Proteomes" id="UP000029549">
    <property type="component" value="Unassembled WGS sequence"/>
</dbReference>
<evidence type="ECO:0000313" key="9">
    <source>
        <dbReference type="EMBL" id="KGH02978.1"/>
    </source>
</evidence>
<accession>A0A0E3BQ10</accession>
<evidence type="ECO:0000313" key="12">
    <source>
        <dbReference type="Proteomes" id="UP000029567"/>
    </source>
</evidence>
<dbReference type="PATRIC" id="fig|285.48.peg.3144"/>
<dbReference type="InterPro" id="IPR036162">
    <property type="entry name" value="Resolvase-like_N_sf"/>
</dbReference>
<dbReference type="InterPro" id="IPR050639">
    <property type="entry name" value="SSR_resolvase"/>
</dbReference>
<dbReference type="PROSITE" id="PS51736">
    <property type="entry name" value="RECOMBINASES_3"/>
    <property type="match status" value="1"/>
</dbReference>
<dbReference type="SUPFAM" id="SSF53041">
    <property type="entry name" value="Resolvase-like"/>
    <property type="match status" value="1"/>
</dbReference>
<keyword evidence="11" id="KW-1185">Reference proteome</keyword>
<comment type="caution">
    <text evidence="9">The sequence shown here is derived from an EMBL/GenBank/DDBJ whole genome shotgun (WGS) entry which is preliminary data.</text>
</comment>
<dbReference type="PANTHER" id="PTHR30461:SF26">
    <property type="entry name" value="RESOLVASE HOMOLOG YNEB"/>
    <property type="match status" value="1"/>
</dbReference>
<evidence type="ECO:0000256" key="2">
    <source>
        <dbReference type="ARBA" id="ARBA00022908"/>
    </source>
</evidence>
<comment type="similarity">
    <text evidence="1">Belongs to the site-specific recombinase resolvase family.</text>
</comment>
<evidence type="ECO:0000313" key="11">
    <source>
        <dbReference type="Proteomes" id="UP000029549"/>
    </source>
</evidence>
<dbReference type="CDD" id="cd03768">
    <property type="entry name" value="SR_ResInv"/>
    <property type="match status" value="1"/>
</dbReference>
<evidence type="ECO:0000256" key="1">
    <source>
        <dbReference type="ARBA" id="ARBA00009913"/>
    </source>
</evidence>
<keyword evidence="4" id="KW-0233">DNA recombination</keyword>
<proteinExistence type="inferred from homology"/>
<evidence type="ECO:0000256" key="3">
    <source>
        <dbReference type="ARBA" id="ARBA00023125"/>
    </source>
</evidence>
<dbReference type="InterPro" id="IPR009057">
    <property type="entry name" value="Homeodomain-like_sf"/>
</dbReference>
<accession>D8DED4</accession>
<gene>
    <name evidence="10" type="ORF">N5D63_25350</name>
    <name evidence="8" type="ORF">P245_25025</name>
    <name evidence="9" type="ORF">P608_25895</name>
</gene>
<dbReference type="GO" id="GO:0003677">
    <property type="term" value="F:DNA binding"/>
    <property type="evidence" value="ECO:0007669"/>
    <property type="project" value="UniProtKB-KW"/>
</dbReference>
<dbReference type="SMART" id="SM00857">
    <property type="entry name" value="Resolvase"/>
    <property type="match status" value="1"/>
</dbReference>
<dbReference type="InterPro" id="IPR006119">
    <property type="entry name" value="Resolv_N"/>
</dbReference>
<evidence type="ECO:0000256" key="4">
    <source>
        <dbReference type="ARBA" id="ARBA00023172"/>
    </source>
</evidence>
<dbReference type="Pfam" id="PF02796">
    <property type="entry name" value="HTH_7"/>
    <property type="match status" value="1"/>
</dbReference>
<sequence>MQGQRIGYVRVSSFDQNPERQLEHVEVGRVFTDKASGKDTQRPELDSLLAFVREGDTVVVHSMDRLARNLDDLRRLVQKLTKRGVRIEFVKESLTFTGEDSPMANLMLSVMGAFAEFERALIRERQREGIALAKQRGAYRGRKKSLSGEQIAELKRRVTAGEQKAKLAREFGVSRETLYQYLKLDQ</sequence>
<dbReference type="PROSITE" id="PS00398">
    <property type="entry name" value="RECOMBINASES_2"/>
    <property type="match status" value="1"/>
</dbReference>
<dbReference type="Pfam" id="PF00239">
    <property type="entry name" value="Resolvase"/>
    <property type="match status" value="1"/>
</dbReference>
<reference evidence="11 12" key="1">
    <citation type="submission" date="2013-09" db="EMBL/GenBank/DDBJ databases">
        <title>High correlation between genotypes and phenotypes of environmental bacteria Comamonas testosteroni strains.</title>
        <authorList>
            <person name="Liu L."/>
            <person name="Zhu W."/>
            <person name="Xia X."/>
            <person name="Xu B."/>
            <person name="Luo M."/>
            <person name="Wang G."/>
        </authorList>
    </citation>
    <scope>NUCLEOTIDE SEQUENCE [LARGE SCALE GENOMIC DNA]</scope>
    <source>
        <strain evidence="9 11">DF2</strain>
        <strain evidence="8 12">JL14</strain>
    </source>
</reference>
<feature type="domain" description="Resolvase/invertase-type recombinase catalytic" evidence="7">
    <location>
        <begin position="4"/>
        <end position="137"/>
    </location>
</feature>
<dbReference type="Proteomes" id="UP000029567">
    <property type="component" value="Unassembled WGS sequence"/>
</dbReference>
<dbReference type="GO" id="GO:0000150">
    <property type="term" value="F:DNA strand exchange activity"/>
    <property type="evidence" value="ECO:0007669"/>
    <property type="project" value="InterPro"/>
</dbReference>
<protein>
    <submittedName>
        <fullName evidence="10">Recombinase family protein</fullName>
    </submittedName>
    <submittedName>
        <fullName evidence="9">Transposon Tn21 resolvase</fullName>
    </submittedName>
</protein>
<dbReference type="CDD" id="cd00569">
    <property type="entry name" value="HTH_Hin_like"/>
    <property type="match status" value="1"/>
</dbReference>
<dbReference type="GO" id="GO:0015074">
    <property type="term" value="P:DNA integration"/>
    <property type="evidence" value="ECO:0007669"/>
    <property type="project" value="UniProtKB-KW"/>
</dbReference>
<evidence type="ECO:0000313" key="10">
    <source>
        <dbReference type="EMBL" id="MDH1337466.1"/>
    </source>
</evidence>